<keyword evidence="2" id="KW-1185">Reference proteome</keyword>
<evidence type="ECO:0000313" key="2">
    <source>
        <dbReference type="Proteomes" id="UP000216752"/>
    </source>
</evidence>
<sequence>MKQGRTIIQLAQELERQRLARKDYLADTRNLEVETDNGISRLTLGMDNATESFILNELAHKQLADRLQIPQRYYNKMRTEYPELLDDNINSWFNKSHERRMLRTLDGNVRAFLSDRYRRLDNLELADAVLPIINEMKSAEIMSSQITETHMYIKVINKKLKAEVAIGDVVQAGIVISNSEVGLGSLKVEPLLYRLVCKNGLIVKDYAQKRYHVGKQIESEDSAYEIFSDETLAQDDKAFFMKVQDTVRTAIDEVKFNLSVEKLSGTMYESTGPDPVKTVEILADQYILNQNERGSILRHFIMEGDNSKYGLINAVTRASQDIEDYTRATDLERLGGELLSLSAGKNKLIMPPIHSVEKNITNVIPLEMAR</sequence>
<evidence type="ECO:0000313" key="1">
    <source>
        <dbReference type="EMBL" id="XFO69566.1"/>
    </source>
</evidence>
<organism evidence="1 2">
    <name type="scientific">Sporomusa silvacetica DSM 10669</name>
    <dbReference type="NCBI Taxonomy" id="1123289"/>
    <lineage>
        <taxon>Bacteria</taxon>
        <taxon>Bacillati</taxon>
        <taxon>Bacillota</taxon>
        <taxon>Negativicutes</taxon>
        <taxon>Selenomonadales</taxon>
        <taxon>Sporomusaceae</taxon>
        <taxon>Sporomusa</taxon>
    </lineage>
</organism>
<reference evidence="1" key="1">
    <citation type="submission" date="2024-05" db="EMBL/GenBank/DDBJ databases">
        <title>Isolation and characterization of Sporomusa carbonis sp. nov., a carboxydotrophic hydrogenogen in the genus of Sporomusa isolated from a charcoal burning pile.</title>
        <authorList>
            <person name="Boeer T."/>
            <person name="Rosenbaum F."/>
            <person name="Eysell L."/>
            <person name="Mueller V."/>
            <person name="Daniel R."/>
            <person name="Poehlein A."/>
        </authorList>
    </citation>
    <scope>NUCLEOTIDE SEQUENCE [LARGE SCALE GENOMIC DNA]</scope>
    <source>
        <strain evidence="1">DSM 10669</strain>
    </source>
</reference>
<gene>
    <name evidence="1" type="ORF">SPSIL_058000</name>
</gene>
<accession>A0ABZ3IV13</accession>
<dbReference type="Proteomes" id="UP000216752">
    <property type="component" value="Chromosome"/>
</dbReference>
<dbReference type="RefSeq" id="WP_094607193.1">
    <property type="nucleotide sequence ID" value="NZ_CP155573.1"/>
</dbReference>
<proteinExistence type="predicted"/>
<dbReference type="InterPro" id="IPR026325">
    <property type="entry name" value="DUF932"/>
</dbReference>
<evidence type="ECO:0008006" key="3">
    <source>
        <dbReference type="Google" id="ProtNLM"/>
    </source>
</evidence>
<protein>
    <recommendedName>
        <fullName evidence="3">DUF932 domain-containing protein</fullName>
    </recommendedName>
</protein>
<dbReference type="Pfam" id="PF06067">
    <property type="entry name" value="DUF932"/>
    <property type="match status" value="1"/>
</dbReference>
<name>A0ABZ3IV13_9FIRM</name>
<dbReference type="EMBL" id="CP155573">
    <property type="protein sequence ID" value="XFO69566.1"/>
    <property type="molecule type" value="Genomic_DNA"/>
</dbReference>